<dbReference type="Proteomes" id="UP001174934">
    <property type="component" value="Unassembled WGS sequence"/>
</dbReference>
<sequence length="187" mass="20537">MLSDDDGCPSRACCLPLGDGRLKVEATHDLTNATLDRPPLGNLFEPAGNRPAALKEVPPAKPVLRQRESARLTDEKPPPLPLAEEVTRADVPVLPMLQSRVSRIWANYSCASPEEILAWPIWVLRIFSRACTRVRTRLASEKPGLRGARMHTPPPWSSLFPESVRTHPDYGGVSTSKQNCGRCGAPQ</sequence>
<keyword evidence="2" id="KW-1185">Reference proteome</keyword>
<dbReference type="AlphaFoldDB" id="A0AA39X9V2"/>
<proteinExistence type="predicted"/>
<comment type="caution">
    <text evidence="1">The sequence shown here is derived from an EMBL/GenBank/DDBJ whole genome shotgun (WGS) entry which is preliminary data.</text>
</comment>
<gene>
    <name evidence="1" type="ORF">B0T17DRAFT_506504</name>
</gene>
<evidence type="ECO:0000313" key="2">
    <source>
        <dbReference type="Proteomes" id="UP001174934"/>
    </source>
</evidence>
<dbReference type="EMBL" id="JAULSR010000002">
    <property type="protein sequence ID" value="KAK0629994.1"/>
    <property type="molecule type" value="Genomic_DNA"/>
</dbReference>
<name>A0AA39X9V2_9PEZI</name>
<protein>
    <submittedName>
        <fullName evidence="1">Uncharacterized protein</fullName>
    </submittedName>
</protein>
<organism evidence="1 2">
    <name type="scientific">Bombardia bombarda</name>
    <dbReference type="NCBI Taxonomy" id="252184"/>
    <lineage>
        <taxon>Eukaryota</taxon>
        <taxon>Fungi</taxon>
        <taxon>Dikarya</taxon>
        <taxon>Ascomycota</taxon>
        <taxon>Pezizomycotina</taxon>
        <taxon>Sordariomycetes</taxon>
        <taxon>Sordariomycetidae</taxon>
        <taxon>Sordariales</taxon>
        <taxon>Lasiosphaeriaceae</taxon>
        <taxon>Bombardia</taxon>
    </lineage>
</organism>
<reference evidence="1" key="1">
    <citation type="submission" date="2023-06" db="EMBL/GenBank/DDBJ databases">
        <title>Genome-scale phylogeny and comparative genomics of the fungal order Sordariales.</title>
        <authorList>
            <consortium name="Lawrence Berkeley National Laboratory"/>
            <person name="Hensen N."/>
            <person name="Bonometti L."/>
            <person name="Westerberg I."/>
            <person name="Brannstrom I.O."/>
            <person name="Guillou S."/>
            <person name="Cros-Aarteil S."/>
            <person name="Calhoun S."/>
            <person name="Haridas S."/>
            <person name="Kuo A."/>
            <person name="Mondo S."/>
            <person name="Pangilinan J."/>
            <person name="Riley R."/>
            <person name="LaButti K."/>
            <person name="Andreopoulos B."/>
            <person name="Lipzen A."/>
            <person name="Chen C."/>
            <person name="Yanf M."/>
            <person name="Daum C."/>
            <person name="Ng V."/>
            <person name="Clum A."/>
            <person name="Steindorff A."/>
            <person name="Ohm R."/>
            <person name="Martin F."/>
            <person name="Silar P."/>
            <person name="Natvig D."/>
            <person name="Lalanne C."/>
            <person name="Gautier V."/>
            <person name="Ament-velasquez S.L."/>
            <person name="Kruys A."/>
            <person name="Hutchinson M.I."/>
            <person name="Powell A.J."/>
            <person name="Barry K."/>
            <person name="Miller A.N."/>
            <person name="Grigoriev I.V."/>
            <person name="Debuchy R."/>
            <person name="Gladieux P."/>
            <person name="Thoren M.H."/>
            <person name="Johannesson H."/>
        </authorList>
    </citation>
    <scope>NUCLEOTIDE SEQUENCE</scope>
    <source>
        <strain evidence="1">SMH3391-2</strain>
    </source>
</reference>
<evidence type="ECO:0000313" key="1">
    <source>
        <dbReference type="EMBL" id="KAK0629994.1"/>
    </source>
</evidence>
<accession>A0AA39X9V2</accession>